<keyword evidence="4" id="KW-1185">Reference proteome</keyword>
<organism evidence="2 3">
    <name type="scientific">Marinobacter persicus</name>
    <dbReference type="NCBI Taxonomy" id="930118"/>
    <lineage>
        <taxon>Bacteria</taxon>
        <taxon>Pseudomonadati</taxon>
        <taxon>Pseudomonadota</taxon>
        <taxon>Gammaproteobacteria</taxon>
        <taxon>Pseudomonadales</taxon>
        <taxon>Marinobacteraceae</taxon>
        <taxon>Marinobacter</taxon>
    </lineage>
</organism>
<dbReference type="PROSITE" id="PS51257">
    <property type="entry name" value="PROKAR_LIPOPROTEIN"/>
    <property type="match status" value="1"/>
</dbReference>
<name>A0A2S6G9K0_9GAMM</name>
<dbReference type="Proteomes" id="UP000239648">
    <property type="component" value="Unassembled WGS sequence"/>
</dbReference>
<dbReference type="EMBL" id="PTIT01000003">
    <property type="protein sequence ID" value="PPK52928.1"/>
    <property type="molecule type" value="Genomic_DNA"/>
</dbReference>
<evidence type="ECO:0000313" key="3">
    <source>
        <dbReference type="Proteomes" id="UP000239446"/>
    </source>
</evidence>
<dbReference type="AlphaFoldDB" id="A0A2S6G9K0"/>
<dbReference type="OrthoDB" id="6378858at2"/>
<reference evidence="1 4" key="1">
    <citation type="submission" date="2018-02" db="EMBL/GenBank/DDBJ databases">
        <title>Deep subsurface shale carbon reservoir microbial communities from Ohio and West Virginia, USA.</title>
        <authorList>
            <person name="Wrighton K."/>
        </authorList>
    </citation>
    <scope>NUCLEOTIDE SEQUENCE [LARGE SCALE GENOMIC DNA]</scope>
    <source>
        <strain evidence="1 4">UTICA-S1B6</strain>
    </source>
</reference>
<dbReference type="STRING" id="930118.SAMN05216429_101199"/>
<accession>A0A2S6G9K0</accession>
<dbReference type="RefSeq" id="WP_146082679.1">
    <property type="nucleotide sequence ID" value="NZ_PTIT01000003.1"/>
</dbReference>
<evidence type="ECO:0000313" key="2">
    <source>
        <dbReference type="EMBL" id="PPK55805.1"/>
    </source>
</evidence>
<sequence length="409" mass="44063">MNRKLLSTAIVAGVVTLAGCSSQPPLTPEQKAMQQQMQQAFIARMQAGTQKILNGQMQNRQPQQAAPSQPAITEEELAQKIASVQGEGQPVNIERSRDGLRIGGAPYLDPEGEITNFSANALTGDIVYAVKVGRDQIKMKYLSAVGELLPVTIGTATRSAAGQTFRSVTGQTISGNSVIGTSKGVLVTREGSAFHYVPGNATTSAIVPEGYRVAPLQKGDFASTGYMLIEKLPPEEGSVAELGSIVNSLGSSVGLAEADGYMLLHAKTGKTVKLDISIEDKDVQQMYGCKPRNSFINECAGMNVYQSMYELDGSRNTGHYFWRIDWMDTPKGPFAVVQEAGTRKINVIDLEQDQRVTVLSRTLGINSHNVEQAPDGTISIEARMGFSNKRVDDALAAYEKGMQKLAQKD</sequence>
<comment type="caution">
    <text evidence="2">The sequence shown here is derived from an EMBL/GenBank/DDBJ whole genome shotgun (WGS) entry which is preliminary data.</text>
</comment>
<gene>
    <name evidence="2" type="ORF">B0H24_10032</name>
    <name evidence="1" type="ORF">BY455_1032</name>
</gene>
<evidence type="ECO:0000313" key="4">
    <source>
        <dbReference type="Proteomes" id="UP000239648"/>
    </source>
</evidence>
<reference evidence="2 3" key="2">
    <citation type="submission" date="2018-02" db="EMBL/GenBank/DDBJ databases">
        <title>Subsurface microbial communities from deep shales in Ohio and West Virginia, USA.</title>
        <authorList>
            <person name="Wrighton K."/>
        </authorList>
    </citation>
    <scope>NUCLEOTIDE SEQUENCE [LARGE SCALE GENOMIC DNA]</scope>
    <source>
        <strain evidence="2 3">UTICA-S1B9</strain>
    </source>
</reference>
<proteinExistence type="predicted"/>
<evidence type="ECO:0000313" key="1">
    <source>
        <dbReference type="EMBL" id="PPK52928.1"/>
    </source>
</evidence>
<dbReference type="Proteomes" id="UP000239446">
    <property type="component" value="Unassembled WGS sequence"/>
</dbReference>
<protein>
    <submittedName>
        <fullName evidence="2">Uncharacterized protein</fullName>
    </submittedName>
</protein>
<dbReference type="EMBL" id="PTIU01000003">
    <property type="protein sequence ID" value="PPK55805.1"/>
    <property type="molecule type" value="Genomic_DNA"/>
</dbReference>